<dbReference type="EMBL" id="JASCZI010181256">
    <property type="protein sequence ID" value="MED6180023.1"/>
    <property type="molecule type" value="Genomic_DNA"/>
</dbReference>
<evidence type="ECO:0000256" key="1">
    <source>
        <dbReference type="SAM" id="MobiDB-lite"/>
    </source>
</evidence>
<proteinExistence type="predicted"/>
<sequence>MTASMVKTGEAEQRLQSGGDGEEAAVLRSSLSSRPEIKLLLSPQGVEPSLQHSLKSRRRWEERTTVGRLSRGRRVLSLPLCRSGRREEVGESTVGVGDGRRRRVDGGSTWVSLVLSLRTLRCDHD</sequence>
<evidence type="ECO:0000313" key="3">
    <source>
        <dbReference type="Proteomes" id="UP001341840"/>
    </source>
</evidence>
<dbReference type="Proteomes" id="UP001341840">
    <property type="component" value="Unassembled WGS sequence"/>
</dbReference>
<feature type="region of interest" description="Disordered" evidence="1">
    <location>
        <begin position="1"/>
        <end position="28"/>
    </location>
</feature>
<organism evidence="2 3">
    <name type="scientific">Stylosanthes scabra</name>
    <dbReference type="NCBI Taxonomy" id="79078"/>
    <lineage>
        <taxon>Eukaryota</taxon>
        <taxon>Viridiplantae</taxon>
        <taxon>Streptophyta</taxon>
        <taxon>Embryophyta</taxon>
        <taxon>Tracheophyta</taxon>
        <taxon>Spermatophyta</taxon>
        <taxon>Magnoliopsida</taxon>
        <taxon>eudicotyledons</taxon>
        <taxon>Gunneridae</taxon>
        <taxon>Pentapetalae</taxon>
        <taxon>rosids</taxon>
        <taxon>fabids</taxon>
        <taxon>Fabales</taxon>
        <taxon>Fabaceae</taxon>
        <taxon>Papilionoideae</taxon>
        <taxon>50 kb inversion clade</taxon>
        <taxon>dalbergioids sensu lato</taxon>
        <taxon>Dalbergieae</taxon>
        <taxon>Pterocarpus clade</taxon>
        <taxon>Stylosanthes</taxon>
    </lineage>
</organism>
<gene>
    <name evidence="2" type="ORF">PIB30_006513</name>
</gene>
<comment type="caution">
    <text evidence="2">The sequence shown here is derived from an EMBL/GenBank/DDBJ whole genome shotgun (WGS) entry which is preliminary data.</text>
</comment>
<keyword evidence="3" id="KW-1185">Reference proteome</keyword>
<name>A0ABU6W7G2_9FABA</name>
<evidence type="ECO:0000313" key="2">
    <source>
        <dbReference type="EMBL" id="MED6180023.1"/>
    </source>
</evidence>
<accession>A0ABU6W7G2</accession>
<protein>
    <submittedName>
        <fullName evidence="2">Uncharacterized protein</fullName>
    </submittedName>
</protein>
<reference evidence="2 3" key="1">
    <citation type="journal article" date="2023" name="Plants (Basel)">
        <title>Bridging the Gap: Combining Genomics and Transcriptomics Approaches to Understand Stylosanthes scabra, an Orphan Legume from the Brazilian Caatinga.</title>
        <authorList>
            <person name="Ferreira-Neto J.R.C."/>
            <person name="da Silva M.D."/>
            <person name="Binneck E."/>
            <person name="de Melo N.F."/>
            <person name="da Silva R.H."/>
            <person name="de Melo A.L.T.M."/>
            <person name="Pandolfi V."/>
            <person name="Bustamante F.O."/>
            <person name="Brasileiro-Vidal A.C."/>
            <person name="Benko-Iseppon A.M."/>
        </authorList>
    </citation>
    <scope>NUCLEOTIDE SEQUENCE [LARGE SCALE GENOMIC DNA]</scope>
    <source>
        <tissue evidence="2">Leaves</tissue>
    </source>
</reference>